<organism evidence="1 2">
    <name type="scientific">Platanthera zijinensis</name>
    <dbReference type="NCBI Taxonomy" id="2320716"/>
    <lineage>
        <taxon>Eukaryota</taxon>
        <taxon>Viridiplantae</taxon>
        <taxon>Streptophyta</taxon>
        <taxon>Embryophyta</taxon>
        <taxon>Tracheophyta</taxon>
        <taxon>Spermatophyta</taxon>
        <taxon>Magnoliopsida</taxon>
        <taxon>Liliopsida</taxon>
        <taxon>Asparagales</taxon>
        <taxon>Orchidaceae</taxon>
        <taxon>Orchidoideae</taxon>
        <taxon>Orchideae</taxon>
        <taxon>Orchidinae</taxon>
        <taxon>Platanthera</taxon>
    </lineage>
</organism>
<dbReference type="AlphaFoldDB" id="A0AAP0BGY0"/>
<keyword evidence="2" id="KW-1185">Reference proteome</keyword>
<dbReference type="EMBL" id="JBBWWQ010000009">
    <property type="protein sequence ID" value="KAK8938421.1"/>
    <property type="molecule type" value="Genomic_DNA"/>
</dbReference>
<protein>
    <submittedName>
        <fullName evidence="1">Uncharacterized protein</fullName>
    </submittedName>
</protein>
<evidence type="ECO:0000313" key="1">
    <source>
        <dbReference type="EMBL" id="KAK8938421.1"/>
    </source>
</evidence>
<comment type="caution">
    <text evidence="1">The sequence shown here is derived from an EMBL/GenBank/DDBJ whole genome shotgun (WGS) entry which is preliminary data.</text>
</comment>
<reference evidence="1 2" key="1">
    <citation type="journal article" date="2022" name="Nat. Plants">
        <title>Genomes of leafy and leafless Platanthera orchids illuminate the evolution of mycoheterotrophy.</title>
        <authorList>
            <person name="Li M.H."/>
            <person name="Liu K.W."/>
            <person name="Li Z."/>
            <person name="Lu H.C."/>
            <person name="Ye Q.L."/>
            <person name="Zhang D."/>
            <person name="Wang J.Y."/>
            <person name="Li Y.F."/>
            <person name="Zhong Z.M."/>
            <person name="Liu X."/>
            <person name="Yu X."/>
            <person name="Liu D.K."/>
            <person name="Tu X.D."/>
            <person name="Liu B."/>
            <person name="Hao Y."/>
            <person name="Liao X.Y."/>
            <person name="Jiang Y.T."/>
            <person name="Sun W.H."/>
            <person name="Chen J."/>
            <person name="Chen Y.Q."/>
            <person name="Ai Y."/>
            <person name="Zhai J.W."/>
            <person name="Wu S.S."/>
            <person name="Zhou Z."/>
            <person name="Hsiao Y.Y."/>
            <person name="Wu W.L."/>
            <person name="Chen Y.Y."/>
            <person name="Lin Y.F."/>
            <person name="Hsu J.L."/>
            <person name="Li C.Y."/>
            <person name="Wang Z.W."/>
            <person name="Zhao X."/>
            <person name="Zhong W.Y."/>
            <person name="Ma X.K."/>
            <person name="Ma L."/>
            <person name="Huang J."/>
            <person name="Chen G.Z."/>
            <person name="Huang M.Z."/>
            <person name="Huang L."/>
            <person name="Peng D.H."/>
            <person name="Luo Y.B."/>
            <person name="Zou S.Q."/>
            <person name="Chen S.P."/>
            <person name="Lan S."/>
            <person name="Tsai W.C."/>
            <person name="Van de Peer Y."/>
            <person name="Liu Z.J."/>
        </authorList>
    </citation>
    <scope>NUCLEOTIDE SEQUENCE [LARGE SCALE GENOMIC DNA]</scope>
    <source>
        <strain evidence="1">Lor287</strain>
    </source>
</reference>
<accession>A0AAP0BGY0</accession>
<gene>
    <name evidence="1" type="ORF">KSP39_PZI011674</name>
</gene>
<evidence type="ECO:0000313" key="2">
    <source>
        <dbReference type="Proteomes" id="UP001418222"/>
    </source>
</evidence>
<proteinExistence type="predicted"/>
<name>A0AAP0BGY0_9ASPA</name>
<sequence>MPQEVSGTGPGIWKNCQVKIGENRRSSPSLPESHVRRWKVPSTPLIPLSIDLVNFYLELQHKFFLETSSAVVISYRLAFLAIPSSTPFFIFISQACKMAAFPH</sequence>
<dbReference type="Proteomes" id="UP001418222">
    <property type="component" value="Unassembled WGS sequence"/>
</dbReference>